<dbReference type="AlphaFoldDB" id="A0AAE0NV58"/>
<dbReference type="Pfam" id="PF24883">
    <property type="entry name" value="NPHP3_N"/>
    <property type="match status" value="1"/>
</dbReference>
<accession>A0AAE0NV58</accession>
<evidence type="ECO:0000313" key="3">
    <source>
        <dbReference type="EMBL" id="KAK3388338.1"/>
    </source>
</evidence>
<feature type="domain" description="Nephrocystin 3-like N-terminal" evidence="2">
    <location>
        <begin position="59"/>
        <end position="149"/>
    </location>
</feature>
<comment type="caution">
    <text evidence="3">The sequence shown here is derived from an EMBL/GenBank/DDBJ whole genome shotgun (WGS) entry which is preliminary data.</text>
</comment>
<organism evidence="3 4">
    <name type="scientific">Sordaria brevicollis</name>
    <dbReference type="NCBI Taxonomy" id="83679"/>
    <lineage>
        <taxon>Eukaryota</taxon>
        <taxon>Fungi</taxon>
        <taxon>Dikarya</taxon>
        <taxon>Ascomycota</taxon>
        <taxon>Pezizomycotina</taxon>
        <taxon>Sordariomycetes</taxon>
        <taxon>Sordariomycetidae</taxon>
        <taxon>Sordariales</taxon>
        <taxon>Sordariaceae</taxon>
        <taxon>Sordaria</taxon>
    </lineage>
</organism>
<evidence type="ECO:0000313" key="4">
    <source>
        <dbReference type="Proteomes" id="UP001281003"/>
    </source>
</evidence>
<dbReference type="InterPro" id="IPR056884">
    <property type="entry name" value="NPHP3-like_N"/>
</dbReference>
<name>A0AAE0NV58_SORBR</name>
<reference evidence="3" key="1">
    <citation type="journal article" date="2023" name="Mol. Phylogenet. Evol.">
        <title>Genome-scale phylogeny and comparative genomics of the fungal order Sordariales.</title>
        <authorList>
            <person name="Hensen N."/>
            <person name="Bonometti L."/>
            <person name="Westerberg I."/>
            <person name="Brannstrom I.O."/>
            <person name="Guillou S."/>
            <person name="Cros-Aarteil S."/>
            <person name="Calhoun S."/>
            <person name="Haridas S."/>
            <person name="Kuo A."/>
            <person name="Mondo S."/>
            <person name="Pangilinan J."/>
            <person name="Riley R."/>
            <person name="LaButti K."/>
            <person name="Andreopoulos B."/>
            <person name="Lipzen A."/>
            <person name="Chen C."/>
            <person name="Yan M."/>
            <person name="Daum C."/>
            <person name="Ng V."/>
            <person name="Clum A."/>
            <person name="Steindorff A."/>
            <person name="Ohm R.A."/>
            <person name="Martin F."/>
            <person name="Silar P."/>
            <person name="Natvig D.O."/>
            <person name="Lalanne C."/>
            <person name="Gautier V."/>
            <person name="Ament-Velasquez S.L."/>
            <person name="Kruys A."/>
            <person name="Hutchinson M.I."/>
            <person name="Powell A.J."/>
            <person name="Barry K."/>
            <person name="Miller A.N."/>
            <person name="Grigoriev I.V."/>
            <person name="Debuchy R."/>
            <person name="Gladieux P."/>
            <person name="Hiltunen Thoren M."/>
            <person name="Johannesson H."/>
        </authorList>
    </citation>
    <scope>NUCLEOTIDE SEQUENCE</scope>
    <source>
        <strain evidence="3">FGSC 1904</strain>
    </source>
</reference>
<dbReference type="Proteomes" id="UP001281003">
    <property type="component" value="Unassembled WGS sequence"/>
</dbReference>
<keyword evidence="1" id="KW-0677">Repeat</keyword>
<dbReference type="EMBL" id="JAUTDP010000016">
    <property type="protein sequence ID" value="KAK3388338.1"/>
    <property type="molecule type" value="Genomic_DNA"/>
</dbReference>
<keyword evidence="4" id="KW-1185">Reference proteome</keyword>
<feature type="non-terminal residue" evidence="3">
    <location>
        <position position="151"/>
    </location>
</feature>
<evidence type="ECO:0000259" key="2">
    <source>
        <dbReference type="Pfam" id="PF24883"/>
    </source>
</evidence>
<feature type="non-terminal residue" evidence="3">
    <location>
        <position position="1"/>
    </location>
</feature>
<evidence type="ECO:0000256" key="1">
    <source>
        <dbReference type="ARBA" id="ARBA00022737"/>
    </source>
</evidence>
<reference evidence="3" key="2">
    <citation type="submission" date="2023-07" db="EMBL/GenBank/DDBJ databases">
        <authorList>
            <consortium name="Lawrence Berkeley National Laboratory"/>
            <person name="Haridas S."/>
            <person name="Hensen N."/>
            <person name="Bonometti L."/>
            <person name="Westerberg I."/>
            <person name="Brannstrom I.O."/>
            <person name="Guillou S."/>
            <person name="Cros-Aarteil S."/>
            <person name="Calhoun S."/>
            <person name="Kuo A."/>
            <person name="Mondo S."/>
            <person name="Pangilinan J."/>
            <person name="Riley R."/>
            <person name="LaButti K."/>
            <person name="Andreopoulos B."/>
            <person name="Lipzen A."/>
            <person name="Chen C."/>
            <person name="Yanf M."/>
            <person name="Daum C."/>
            <person name="Ng V."/>
            <person name="Clum A."/>
            <person name="Steindorff A."/>
            <person name="Ohm R."/>
            <person name="Martin F."/>
            <person name="Silar P."/>
            <person name="Natvig D."/>
            <person name="Lalanne C."/>
            <person name="Gautier V."/>
            <person name="Ament-velasquez S.L."/>
            <person name="Kruys A."/>
            <person name="Hutchinson M.I."/>
            <person name="Powell A.J."/>
            <person name="Barry K."/>
            <person name="Miller A.N."/>
            <person name="Grigoriev I.V."/>
            <person name="Debuchy R."/>
            <person name="Gladieux P."/>
            <person name="Thoren M.H."/>
            <person name="Johannesson H."/>
        </authorList>
    </citation>
    <scope>NUCLEOTIDE SEQUENCE</scope>
    <source>
        <strain evidence="3">FGSC 1904</strain>
    </source>
</reference>
<dbReference type="PANTHER" id="PTHR10039">
    <property type="entry name" value="AMELOGENIN"/>
    <property type="match status" value="1"/>
</dbReference>
<sequence>PTTGQLRHKVINAFKDVFKDQWDGFGSIQDPSNGNLPGLFENNVTGPQSTRSPSWSFLKSWVAKDGSGHDNLCWIKGHPGSGKSVLMKFMVNQSRIDPSLLGSRNIKQPIILSHFYANDGNGQLAKNFTMINHLLFQLFTEEPQLVDDVFL</sequence>
<gene>
    <name evidence="3" type="ORF">B0T20DRAFT_326393</name>
</gene>
<dbReference type="PANTHER" id="PTHR10039:SF5">
    <property type="entry name" value="NACHT DOMAIN-CONTAINING PROTEIN"/>
    <property type="match status" value="1"/>
</dbReference>
<proteinExistence type="predicted"/>
<protein>
    <recommendedName>
        <fullName evidence="2">Nephrocystin 3-like N-terminal domain-containing protein</fullName>
    </recommendedName>
</protein>